<feature type="region of interest" description="Disordered" evidence="1">
    <location>
        <begin position="63"/>
        <end position="97"/>
    </location>
</feature>
<protein>
    <submittedName>
        <fullName evidence="2">Uncharacterized protein</fullName>
    </submittedName>
</protein>
<sequence length="106" mass="11073">MVAEAKQYACLAIEGIADTANTGTAAPSAHHHLNAPWRMQTVPTPAAVDWCSAISKSPQIHFSPMSRLRVARRPSGSSGPASSRPNAPISIGTPGSSSLVAVRLMR</sequence>
<gene>
    <name evidence="2" type="ORF">EYF80_017182</name>
</gene>
<evidence type="ECO:0000313" key="3">
    <source>
        <dbReference type="Proteomes" id="UP000314294"/>
    </source>
</evidence>
<name>A0A4Z2I550_9TELE</name>
<evidence type="ECO:0000256" key="1">
    <source>
        <dbReference type="SAM" id="MobiDB-lite"/>
    </source>
</evidence>
<proteinExistence type="predicted"/>
<accession>A0A4Z2I550</accession>
<keyword evidence="3" id="KW-1185">Reference proteome</keyword>
<reference evidence="2 3" key="1">
    <citation type="submission" date="2019-03" db="EMBL/GenBank/DDBJ databases">
        <title>First draft genome of Liparis tanakae, snailfish: a comprehensive survey of snailfish specific genes.</title>
        <authorList>
            <person name="Kim W."/>
            <person name="Song I."/>
            <person name="Jeong J.-H."/>
            <person name="Kim D."/>
            <person name="Kim S."/>
            <person name="Ryu S."/>
            <person name="Song J.Y."/>
            <person name="Lee S.K."/>
        </authorList>
    </citation>
    <scope>NUCLEOTIDE SEQUENCE [LARGE SCALE GENOMIC DNA]</scope>
    <source>
        <tissue evidence="2">Muscle</tissue>
    </source>
</reference>
<feature type="compositionally biased region" description="Low complexity" evidence="1">
    <location>
        <begin position="73"/>
        <end position="85"/>
    </location>
</feature>
<dbReference type="Proteomes" id="UP000314294">
    <property type="component" value="Unassembled WGS sequence"/>
</dbReference>
<dbReference type="AlphaFoldDB" id="A0A4Z2I550"/>
<organism evidence="2 3">
    <name type="scientific">Liparis tanakae</name>
    <name type="common">Tanaka's snailfish</name>
    <dbReference type="NCBI Taxonomy" id="230148"/>
    <lineage>
        <taxon>Eukaryota</taxon>
        <taxon>Metazoa</taxon>
        <taxon>Chordata</taxon>
        <taxon>Craniata</taxon>
        <taxon>Vertebrata</taxon>
        <taxon>Euteleostomi</taxon>
        <taxon>Actinopterygii</taxon>
        <taxon>Neopterygii</taxon>
        <taxon>Teleostei</taxon>
        <taxon>Neoteleostei</taxon>
        <taxon>Acanthomorphata</taxon>
        <taxon>Eupercaria</taxon>
        <taxon>Perciformes</taxon>
        <taxon>Cottioidei</taxon>
        <taxon>Cottales</taxon>
        <taxon>Liparidae</taxon>
        <taxon>Liparis</taxon>
    </lineage>
</organism>
<evidence type="ECO:0000313" key="2">
    <source>
        <dbReference type="EMBL" id="TNN72575.1"/>
    </source>
</evidence>
<comment type="caution">
    <text evidence="2">The sequence shown here is derived from an EMBL/GenBank/DDBJ whole genome shotgun (WGS) entry which is preliminary data.</text>
</comment>
<dbReference type="EMBL" id="SRLO01000135">
    <property type="protein sequence ID" value="TNN72575.1"/>
    <property type="molecule type" value="Genomic_DNA"/>
</dbReference>